<evidence type="ECO:0000313" key="3">
    <source>
        <dbReference type="Proteomes" id="UP000319613"/>
    </source>
</evidence>
<feature type="compositionally biased region" description="Gly residues" evidence="1">
    <location>
        <begin position="355"/>
        <end position="370"/>
    </location>
</feature>
<protein>
    <submittedName>
        <fullName evidence="2">Uncharacterized protein</fullName>
    </submittedName>
</protein>
<dbReference type="AlphaFoldDB" id="A0A554JD78"/>
<gene>
    <name evidence="2" type="ORF">G01um101477_166</name>
</gene>
<accession>A0A554JD78</accession>
<name>A0A554JD78_9BACT</name>
<comment type="caution">
    <text evidence="2">The sequence shown here is derived from an EMBL/GenBank/DDBJ whole genome shotgun (WGS) entry which is preliminary data.</text>
</comment>
<dbReference type="EMBL" id="VMFF01000011">
    <property type="protein sequence ID" value="TSC66220.1"/>
    <property type="molecule type" value="Genomic_DNA"/>
</dbReference>
<feature type="region of interest" description="Disordered" evidence="1">
    <location>
        <begin position="347"/>
        <end position="370"/>
    </location>
</feature>
<dbReference type="Proteomes" id="UP000319613">
    <property type="component" value="Unassembled WGS sequence"/>
</dbReference>
<reference evidence="2 3" key="1">
    <citation type="submission" date="2017-07" db="EMBL/GenBank/DDBJ databases">
        <title>Mechanisms for carbon and nitrogen cycling indicate functional differentiation within the Candidate Phyla Radiation.</title>
        <authorList>
            <person name="Danczak R.E."/>
            <person name="Johnston M.D."/>
            <person name="Kenah C."/>
            <person name="Slattery M."/>
            <person name="Wrighton K.C."/>
            <person name="Wilkins M.J."/>
        </authorList>
    </citation>
    <scope>NUCLEOTIDE SEQUENCE [LARGE SCALE GENOMIC DNA]</scope>
    <source>
        <strain evidence="2">Gr01-1014_77</strain>
    </source>
</reference>
<sequence>MLVAVCTLPACYKTVQVRQQRTIQVKTTLDSIINTTWSSARDCRIQAPTFGQARDVNLLSQQELSEIARKCGAVSDESYKKFRQGYDKLVDSLVALPHPTGGVKQMLHWKSDRIGSWLQGVRTLYAALKSEPDVFVPKLQSGIEVYGAGSVPKMDSAFLNIKTDADLLRVRTLGSRFFDDGFANGADFLAKAKDPKTLRCLTLDGGMSPEQIRDYVSRNSSGGARIVDLSKYPNLAYNATCSEQGNAGLNQKYQPSDPSKSIKTGLIKLSDGITIATLGYCFNAALPLQAMYAEVLSATGTKKVPYGVLRDSVVTDTVTKRVIDGKKTALAIGGIALVGLGTQINWGGKSSPPGKSGGPPRGPGGVPRGP</sequence>
<proteinExistence type="predicted"/>
<organism evidence="2 3">
    <name type="scientific">Candidatus Doudnabacteria bacterium Gr01-1014_77</name>
    <dbReference type="NCBI Taxonomy" id="2017133"/>
    <lineage>
        <taxon>Bacteria</taxon>
        <taxon>Candidatus Doudnaibacteriota</taxon>
    </lineage>
</organism>
<evidence type="ECO:0000256" key="1">
    <source>
        <dbReference type="SAM" id="MobiDB-lite"/>
    </source>
</evidence>
<evidence type="ECO:0000313" key="2">
    <source>
        <dbReference type="EMBL" id="TSC66220.1"/>
    </source>
</evidence>